<dbReference type="KEGG" id="ise:JBKA6_0947"/>
<organism evidence="11 12">
    <name type="scientific">Ichthyobacterium seriolicida</name>
    <dbReference type="NCBI Taxonomy" id="242600"/>
    <lineage>
        <taxon>Bacteria</taxon>
        <taxon>Pseudomonadati</taxon>
        <taxon>Bacteroidota</taxon>
        <taxon>Flavobacteriia</taxon>
        <taxon>Flavobacteriales</taxon>
        <taxon>Ichthyobacteriaceae</taxon>
        <taxon>Ichthyobacterium</taxon>
    </lineage>
</organism>
<evidence type="ECO:0000256" key="2">
    <source>
        <dbReference type="ARBA" id="ARBA00022475"/>
    </source>
</evidence>
<dbReference type="GO" id="GO:0005886">
    <property type="term" value="C:plasma membrane"/>
    <property type="evidence" value="ECO:0007669"/>
    <property type="project" value="UniProtKB-SubCell"/>
</dbReference>
<evidence type="ECO:0000256" key="7">
    <source>
        <dbReference type="ARBA" id="ARBA00022989"/>
    </source>
</evidence>
<name>A0A1J1EBS3_9FLAO</name>
<evidence type="ECO:0000256" key="5">
    <source>
        <dbReference type="ARBA" id="ARBA00022750"/>
    </source>
</evidence>
<dbReference type="EMBL" id="AP014564">
    <property type="protein sequence ID" value="BAV94960.1"/>
    <property type="molecule type" value="Genomic_DNA"/>
</dbReference>
<evidence type="ECO:0000256" key="9">
    <source>
        <dbReference type="HAMAP-Rule" id="MF_00161"/>
    </source>
</evidence>
<evidence type="ECO:0000256" key="10">
    <source>
        <dbReference type="RuleBase" id="RU004181"/>
    </source>
</evidence>
<gene>
    <name evidence="9" type="primary">lspA</name>
    <name evidence="11" type="ORF">JBKA6_0947</name>
</gene>
<feature type="transmembrane region" description="Helical" evidence="9">
    <location>
        <begin position="61"/>
        <end position="81"/>
    </location>
</feature>
<keyword evidence="4 9" id="KW-0812">Transmembrane</keyword>
<feature type="transmembrane region" description="Helical" evidence="9">
    <location>
        <begin position="167"/>
        <end position="192"/>
    </location>
</feature>
<feature type="active site" evidence="9">
    <location>
        <position position="179"/>
    </location>
</feature>
<keyword evidence="12" id="KW-1185">Reference proteome</keyword>
<dbReference type="NCBIfam" id="NF011369">
    <property type="entry name" value="PRK14788.1"/>
    <property type="match status" value="1"/>
</dbReference>
<keyword evidence="6 9" id="KW-0378">Hydrolase</keyword>
<dbReference type="EC" id="3.4.23.36" evidence="9"/>
<comment type="function">
    <text evidence="9">This protein specifically catalyzes the removal of signal peptides from prolipoproteins.</text>
</comment>
<comment type="similarity">
    <text evidence="1 9 10">Belongs to the peptidase A8 family.</text>
</comment>
<dbReference type="AlphaFoldDB" id="A0A1J1EBS3"/>
<dbReference type="PRINTS" id="PR00781">
    <property type="entry name" value="LIPOSIGPTASE"/>
</dbReference>
<dbReference type="Proteomes" id="UP000243197">
    <property type="component" value="Chromosome"/>
</dbReference>
<evidence type="ECO:0000256" key="8">
    <source>
        <dbReference type="ARBA" id="ARBA00023136"/>
    </source>
</evidence>
<dbReference type="PANTHER" id="PTHR33695:SF1">
    <property type="entry name" value="LIPOPROTEIN SIGNAL PEPTIDASE"/>
    <property type="match status" value="1"/>
</dbReference>
<comment type="subcellular location">
    <subcellularLocation>
        <location evidence="9">Cell membrane</location>
        <topology evidence="9">Multi-pass membrane protein</topology>
    </subcellularLocation>
</comment>
<dbReference type="GO" id="GO:0004190">
    <property type="term" value="F:aspartic-type endopeptidase activity"/>
    <property type="evidence" value="ECO:0007669"/>
    <property type="project" value="UniProtKB-UniRule"/>
</dbReference>
<keyword evidence="11" id="KW-0449">Lipoprotein</keyword>
<keyword evidence="3 9" id="KW-0645">Protease</keyword>
<dbReference type="GO" id="GO:0006508">
    <property type="term" value="P:proteolysis"/>
    <property type="evidence" value="ECO:0007669"/>
    <property type="project" value="UniProtKB-KW"/>
</dbReference>
<feature type="active site" evidence="9">
    <location>
        <position position="145"/>
    </location>
</feature>
<comment type="pathway">
    <text evidence="9">Protein modification; lipoprotein biosynthesis (signal peptide cleavage).</text>
</comment>
<dbReference type="RefSeq" id="WP_096686356.1">
    <property type="nucleotide sequence ID" value="NZ_AP014564.1"/>
</dbReference>
<evidence type="ECO:0000313" key="12">
    <source>
        <dbReference type="Proteomes" id="UP000243197"/>
    </source>
</evidence>
<keyword evidence="7 9" id="KW-1133">Transmembrane helix</keyword>
<dbReference type="PANTHER" id="PTHR33695">
    <property type="entry name" value="LIPOPROTEIN SIGNAL PEPTIDASE"/>
    <property type="match status" value="1"/>
</dbReference>
<keyword evidence="5 9" id="KW-0064">Aspartyl protease</keyword>
<keyword evidence="8 9" id="KW-0472">Membrane</keyword>
<dbReference type="HAMAP" id="MF_00161">
    <property type="entry name" value="LspA"/>
    <property type="match status" value="1"/>
</dbReference>
<evidence type="ECO:0000256" key="4">
    <source>
        <dbReference type="ARBA" id="ARBA00022692"/>
    </source>
</evidence>
<evidence type="ECO:0000256" key="6">
    <source>
        <dbReference type="ARBA" id="ARBA00022801"/>
    </source>
</evidence>
<dbReference type="Pfam" id="PF01252">
    <property type="entry name" value="Peptidase_A8"/>
    <property type="match status" value="1"/>
</dbReference>
<dbReference type="OrthoDB" id="9810259at2"/>
<evidence type="ECO:0000313" key="11">
    <source>
        <dbReference type="EMBL" id="BAV94960.1"/>
    </source>
</evidence>
<dbReference type="InterPro" id="IPR001872">
    <property type="entry name" value="Peptidase_A8"/>
</dbReference>
<dbReference type="UniPathway" id="UPA00665"/>
<protein>
    <recommendedName>
        <fullName evidence="9">Lipoprotein signal peptidase</fullName>
        <ecNumber evidence="9">3.4.23.36</ecNumber>
    </recommendedName>
    <alternativeName>
        <fullName evidence="9">Prolipoprotein signal peptidase</fullName>
    </alternativeName>
    <alternativeName>
        <fullName evidence="9">Signal peptidase II</fullName>
        <shortName evidence="9">SPase II</shortName>
    </alternativeName>
</protein>
<accession>A0A1J1EBS3</accession>
<comment type="caution">
    <text evidence="9">Lacks conserved residue(s) required for the propagation of feature annotation.</text>
</comment>
<feature type="transmembrane region" description="Helical" evidence="9">
    <location>
        <begin position="93"/>
        <end position="117"/>
    </location>
</feature>
<comment type="catalytic activity">
    <reaction evidence="9">
        <text>Release of signal peptides from bacterial membrane prolipoproteins. Hydrolyzes -Xaa-Yaa-Zaa-|-(S,diacylglyceryl)Cys-, in which Xaa is hydrophobic (preferably Leu), and Yaa (Ala or Ser) and Zaa (Gly or Ala) have small, neutral side chains.</text>
        <dbReference type="EC" id="3.4.23.36"/>
    </reaction>
</comment>
<evidence type="ECO:0000256" key="1">
    <source>
        <dbReference type="ARBA" id="ARBA00006139"/>
    </source>
</evidence>
<keyword evidence="2 9" id="KW-1003">Cell membrane</keyword>
<proteinExistence type="inferred from homology"/>
<sequence length="200" mass="22532">MKGKYCSIIIISSVLILDQLSKIWIKTNMMLGEEIRITDWFIIHFVENPGMAFGLEFGGDIGKVALTVFRIIFVTFIFFYLRKAIINNRSKILISTMSFVLAGALGNIMDSIFYGVLFDDSIGKVASFLPEVGGYAPVLFGKVVDMLYFPLYKGFLPDWIPFFGGDYFVFFQPIFNIADTSISIGIGLFILFQNKFKGAI</sequence>
<evidence type="ECO:0000256" key="3">
    <source>
        <dbReference type="ARBA" id="ARBA00022670"/>
    </source>
</evidence>
<reference evidence="11 12" key="1">
    <citation type="submission" date="2014-03" db="EMBL/GenBank/DDBJ databases">
        <title>complete genome sequence of Flavobacteriaceae bacterium JBKA-6.</title>
        <authorList>
            <person name="Takano T."/>
            <person name="Nakamura Y."/>
            <person name="Takuma S."/>
            <person name="Yasuike M."/>
            <person name="Matsuyama T."/>
            <person name="Sakai T."/>
            <person name="Fujiwara A."/>
            <person name="Kimoto K."/>
            <person name="Fukuda Y."/>
            <person name="Kondo H."/>
            <person name="Hirono I."/>
            <person name="Nakayasu C."/>
        </authorList>
    </citation>
    <scope>NUCLEOTIDE SEQUENCE [LARGE SCALE GENOMIC DNA]</scope>
    <source>
        <strain evidence="11 12">JBKA-6</strain>
    </source>
</reference>